<proteinExistence type="inferred from homology"/>
<dbReference type="GO" id="GO:0070181">
    <property type="term" value="F:small ribosomal subunit rRNA binding"/>
    <property type="evidence" value="ECO:0007669"/>
    <property type="project" value="TreeGrafter"/>
</dbReference>
<keyword evidence="4 8" id="KW-0694">RNA-binding</keyword>
<evidence type="ECO:0000256" key="7">
    <source>
        <dbReference type="ARBA" id="ARBA00035136"/>
    </source>
</evidence>
<evidence type="ECO:0000313" key="13">
    <source>
        <dbReference type="Proteomes" id="UP000239250"/>
    </source>
</evidence>
<sequence length="81" mass="9054">MANIKSQEKRIKTNEKSRLANKSLRSEVKTAIKKAMIAKSENAANKDELIKDAVSLIDKGYSKGIFKTNKAAREKSRLMSV</sequence>
<dbReference type="GO" id="GO:0015935">
    <property type="term" value="C:small ribosomal subunit"/>
    <property type="evidence" value="ECO:0007669"/>
    <property type="project" value="TreeGrafter"/>
</dbReference>
<dbReference type="Pfam" id="PF01649">
    <property type="entry name" value="Ribosomal_S20p"/>
    <property type="match status" value="1"/>
</dbReference>
<keyword evidence="3 8" id="KW-0699">rRNA-binding</keyword>
<dbReference type="KEGG" id="elj:ELUMI_v1c06000"/>
<dbReference type="InterPro" id="IPR036510">
    <property type="entry name" value="Ribosomal_bS20_sf"/>
</dbReference>
<dbReference type="NCBIfam" id="TIGR00029">
    <property type="entry name" value="S20"/>
    <property type="match status" value="1"/>
</dbReference>
<dbReference type="EMBL" id="CP027019">
    <property type="protein sequence ID" value="AVP49125.1"/>
    <property type="molecule type" value="Genomic_DNA"/>
</dbReference>
<feature type="region of interest" description="Disordered" evidence="9">
    <location>
        <begin position="1"/>
        <end position="20"/>
    </location>
</feature>
<comment type="function">
    <text evidence="1 8">Binds directly to 16S ribosomal RNA.</text>
</comment>
<dbReference type="Proteomes" id="UP000232063">
    <property type="component" value="Chromosome"/>
</dbReference>
<dbReference type="Proteomes" id="UP000239250">
    <property type="component" value="Chromosome"/>
</dbReference>
<dbReference type="OrthoDB" id="9808392at2"/>
<accession>A0A2K8NU03</accession>
<evidence type="ECO:0000256" key="8">
    <source>
        <dbReference type="HAMAP-Rule" id="MF_00500"/>
    </source>
</evidence>
<reference evidence="10 12" key="1">
    <citation type="submission" date="2017-11" db="EMBL/GenBank/DDBJ databases">
        <title>Genome sequence of Entomoplasma luminosum PIMN-1 (ATCC 49195).</title>
        <authorList>
            <person name="Lo W.-S."/>
            <person name="Gasparich G.E."/>
            <person name="Kuo C.-H."/>
        </authorList>
    </citation>
    <scope>NUCLEOTIDE SEQUENCE [LARGE SCALE GENOMIC DNA]</scope>
    <source>
        <strain evidence="10 12">PIMN-1</strain>
    </source>
</reference>
<evidence type="ECO:0000256" key="3">
    <source>
        <dbReference type="ARBA" id="ARBA00022730"/>
    </source>
</evidence>
<dbReference type="PANTHER" id="PTHR33398">
    <property type="entry name" value="30S RIBOSOMAL PROTEIN S20"/>
    <property type="match status" value="1"/>
</dbReference>
<reference evidence="11" key="2">
    <citation type="journal article" date="2018" name="Elife">
        <title>Firefly genomes illuminate parallel origins of bioluminescence in beetles.</title>
        <authorList>
            <person name="Fallon T.R."/>
            <person name="Lower S.E."/>
            <person name="Chang C.H."/>
            <person name="Bessho-Uehara M."/>
            <person name="Martin G.J."/>
            <person name="Bewick A.J."/>
            <person name="Behringer M."/>
            <person name="Debat H.J."/>
            <person name="Wong I."/>
            <person name="Day J.C."/>
            <person name="Suvorov A."/>
            <person name="Silva C.J."/>
            <person name="Stanger-Hall K.F."/>
            <person name="Hall D.W."/>
            <person name="Schmitz R.J."/>
            <person name="Nelson D.R."/>
            <person name="Lewis S.M."/>
            <person name="Shigenobu S."/>
            <person name="Bybee S.M."/>
            <person name="Larracuente A.M."/>
            <person name="Oba Y."/>
            <person name="Weng J.K."/>
        </authorList>
    </citation>
    <scope>NUCLEOTIDE SEQUENCE</scope>
    <source>
        <strain evidence="11">NJ-2016</strain>
    </source>
</reference>
<dbReference type="HAMAP" id="MF_00500">
    <property type="entry name" value="Ribosomal_bS20"/>
    <property type="match status" value="1"/>
</dbReference>
<evidence type="ECO:0000256" key="5">
    <source>
        <dbReference type="ARBA" id="ARBA00022980"/>
    </source>
</evidence>
<dbReference type="InterPro" id="IPR002583">
    <property type="entry name" value="Ribosomal_bS20"/>
</dbReference>
<evidence type="ECO:0000313" key="11">
    <source>
        <dbReference type="EMBL" id="AVP49125.1"/>
    </source>
</evidence>
<dbReference type="PANTHER" id="PTHR33398:SF1">
    <property type="entry name" value="SMALL RIBOSOMAL SUBUNIT PROTEIN BS20C"/>
    <property type="match status" value="1"/>
</dbReference>
<keyword evidence="5 8" id="KW-0689">Ribosomal protein</keyword>
<dbReference type="FunFam" id="1.20.58.110:FF:000001">
    <property type="entry name" value="30S ribosomal protein S20"/>
    <property type="match status" value="1"/>
</dbReference>
<dbReference type="AlphaFoldDB" id="A0A2K8NU03"/>
<evidence type="ECO:0000256" key="1">
    <source>
        <dbReference type="ARBA" id="ARBA00003134"/>
    </source>
</evidence>
<evidence type="ECO:0000256" key="4">
    <source>
        <dbReference type="ARBA" id="ARBA00022884"/>
    </source>
</evidence>
<gene>
    <name evidence="8 10" type="primary">rpsT</name>
    <name evidence="11" type="ORF">C5T88_00805</name>
    <name evidence="10" type="ORF">ELUMI_v1c06000</name>
</gene>
<comment type="similarity">
    <text evidence="2 8">Belongs to the bacterial ribosomal protein bS20 family.</text>
</comment>
<evidence type="ECO:0000313" key="10">
    <source>
        <dbReference type="EMBL" id="ATZ17322.1"/>
    </source>
</evidence>
<dbReference type="GO" id="GO:0006412">
    <property type="term" value="P:translation"/>
    <property type="evidence" value="ECO:0007669"/>
    <property type="project" value="UniProtKB-UniRule"/>
</dbReference>
<dbReference type="EMBL" id="CP024963">
    <property type="protein sequence ID" value="ATZ17322.1"/>
    <property type="molecule type" value="Genomic_DNA"/>
</dbReference>
<protein>
    <recommendedName>
        <fullName evidence="7 8">Small ribosomal subunit protein bS20</fullName>
    </recommendedName>
</protein>
<reference evidence="13" key="3">
    <citation type="submission" date="2018-02" db="EMBL/GenBank/DDBJ databases">
        <title>Firefly genomes illuminate parallel origins of bioluminescence in beetles.</title>
        <authorList>
            <person name="Fallon T.R."/>
            <person name="Lower S.E.S."/>
            <person name="Behringer M."/>
            <person name="Weng J.-K."/>
        </authorList>
    </citation>
    <scope>NUCLEOTIDE SEQUENCE [LARGE SCALE GENOMIC DNA]</scope>
</reference>
<organism evidence="10 12">
    <name type="scientific">Williamsoniiplasma luminosum</name>
    <dbReference type="NCBI Taxonomy" id="214888"/>
    <lineage>
        <taxon>Bacteria</taxon>
        <taxon>Bacillati</taxon>
        <taxon>Mycoplasmatota</taxon>
        <taxon>Mollicutes</taxon>
        <taxon>Entomoplasmatales</taxon>
        <taxon>Williamsoniiplasma</taxon>
    </lineage>
</organism>
<keyword evidence="12" id="KW-1185">Reference proteome</keyword>
<evidence type="ECO:0000256" key="6">
    <source>
        <dbReference type="ARBA" id="ARBA00023274"/>
    </source>
</evidence>
<dbReference type="Gene3D" id="1.20.58.110">
    <property type="entry name" value="Ribosomal protein S20"/>
    <property type="match status" value="1"/>
</dbReference>
<dbReference type="SUPFAM" id="SSF46992">
    <property type="entry name" value="Ribosomal protein S20"/>
    <property type="match status" value="1"/>
</dbReference>
<evidence type="ECO:0000256" key="9">
    <source>
        <dbReference type="SAM" id="MobiDB-lite"/>
    </source>
</evidence>
<name>A0A2K8NU03_9MOLU</name>
<evidence type="ECO:0000313" key="12">
    <source>
        <dbReference type="Proteomes" id="UP000232063"/>
    </source>
</evidence>
<evidence type="ECO:0000256" key="2">
    <source>
        <dbReference type="ARBA" id="ARBA00007634"/>
    </source>
</evidence>
<keyword evidence="6 8" id="KW-0687">Ribonucleoprotein</keyword>
<dbReference type="RefSeq" id="WP_025734227.1">
    <property type="nucleotide sequence ID" value="NZ_CP024963.1"/>
</dbReference>
<dbReference type="GO" id="GO:0003735">
    <property type="term" value="F:structural constituent of ribosome"/>
    <property type="evidence" value="ECO:0007669"/>
    <property type="project" value="InterPro"/>
</dbReference>
<dbReference type="GO" id="GO:0005829">
    <property type="term" value="C:cytosol"/>
    <property type="evidence" value="ECO:0007669"/>
    <property type="project" value="TreeGrafter"/>
</dbReference>